<comment type="caution">
    <text evidence="1">The sequence shown here is derived from an EMBL/GenBank/DDBJ whole genome shotgun (WGS) entry which is preliminary data.</text>
</comment>
<organism evidence="1 2">
    <name type="scientific">Chryseobacterium viscerum</name>
    <dbReference type="NCBI Taxonomy" id="1037377"/>
    <lineage>
        <taxon>Bacteria</taxon>
        <taxon>Pseudomonadati</taxon>
        <taxon>Bacteroidota</taxon>
        <taxon>Flavobacteriia</taxon>
        <taxon>Flavobacteriales</taxon>
        <taxon>Weeksellaceae</taxon>
        <taxon>Chryseobacterium group</taxon>
        <taxon>Chryseobacterium</taxon>
    </lineage>
</organism>
<reference evidence="1 2" key="1">
    <citation type="submission" date="2018-04" db="EMBL/GenBank/DDBJ databases">
        <title>Chryseobacterium oncorhynchi 701B-08T from rainbow trout, and Chryseobacterium viscerum 687B-08T from diseased fish.</title>
        <authorList>
            <person name="Jeong J.-J."/>
            <person name="Lee Y.J."/>
            <person name="Pathiraja D."/>
            <person name="Park B."/>
            <person name="Choi I.-G."/>
            <person name="Kim K.D."/>
        </authorList>
    </citation>
    <scope>NUCLEOTIDE SEQUENCE [LARGE SCALE GENOMIC DNA]</scope>
    <source>
        <strain evidence="1 2">687B-08</strain>
    </source>
</reference>
<protein>
    <submittedName>
        <fullName evidence="1">Uncharacterized protein</fullName>
    </submittedName>
</protein>
<name>A0A316WW76_9FLAO</name>
<dbReference type="EMBL" id="PPEG02000001">
    <property type="protein sequence ID" value="PWN65771.1"/>
    <property type="molecule type" value="Genomic_DNA"/>
</dbReference>
<dbReference type="AlphaFoldDB" id="A0A316WW76"/>
<dbReference type="Proteomes" id="UP000236413">
    <property type="component" value="Unassembled WGS sequence"/>
</dbReference>
<gene>
    <name evidence="1" type="ORF">C1634_003290</name>
</gene>
<proteinExistence type="predicted"/>
<evidence type="ECO:0000313" key="1">
    <source>
        <dbReference type="EMBL" id="PWN65771.1"/>
    </source>
</evidence>
<sequence>METIVQRQIQFQYAEAYISDMWMLKNIFLETQNLKKADRNFGLPFLLAKNGNKVIAFASLIMSEKGEISFKIYNKHRMSEAEMENFFSSAERYCKKNNTPNFRDPEQLKSSINRMISWLNLE</sequence>
<evidence type="ECO:0000313" key="2">
    <source>
        <dbReference type="Proteomes" id="UP000236413"/>
    </source>
</evidence>
<accession>A0A316WW76</accession>
<dbReference type="RefSeq" id="WP_103233042.1">
    <property type="nucleotide sequence ID" value="NZ_PPEG02000001.1"/>
</dbReference>